<dbReference type="RefSeq" id="WP_192113556.1">
    <property type="nucleotide sequence ID" value="NZ_CABUEN010000008.1"/>
</dbReference>
<dbReference type="InterPro" id="IPR051598">
    <property type="entry name" value="TSUP/Inactive_protease-like"/>
</dbReference>
<reference evidence="6" key="1">
    <citation type="submission" date="2016-04" db="EMBL/GenBank/DDBJ databases">
        <authorList>
            <person name="Evans L.H."/>
            <person name="Alamgir A."/>
            <person name="Owens N."/>
            <person name="Weber N.D."/>
            <person name="Virtaneva K."/>
            <person name="Barbian K."/>
            <person name="Babar A."/>
            <person name="Rosenke K."/>
        </authorList>
    </citation>
    <scope>NUCLEOTIDE SEQUENCE</scope>
    <source>
        <strain evidence="6">92-2</strain>
    </source>
</reference>
<dbReference type="AlphaFoldDB" id="A0A212JNP1"/>
<evidence type="ECO:0000313" key="6">
    <source>
        <dbReference type="EMBL" id="SBW01037.1"/>
    </source>
</evidence>
<dbReference type="InterPro" id="IPR002781">
    <property type="entry name" value="TM_pro_TauE-like"/>
</dbReference>
<comment type="subcellular location">
    <subcellularLocation>
        <location evidence="5">Cell membrane</location>
        <topology evidence="5">Multi-pass membrane protein</topology>
    </subcellularLocation>
    <subcellularLocation>
        <location evidence="1">Membrane</location>
        <topology evidence="1">Multi-pass membrane protein</topology>
    </subcellularLocation>
</comment>
<feature type="transmembrane region" description="Helical" evidence="5">
    <location>
        <begin position="248"/>
        <end position="267"/>
    </location>
</feature>
<keyword evidence="4 5" id="KW-0472">Membrane</keyword>
<feature type="transmembrane region" description="Helical" evidence="5">
    <location>
        <begin position="85"/>
        <end position="105"/>
    </location>
</feature>
<sequence length="356" mass="36951">MDLLSLDPSQFIVLTPVSVAFLLAVGFVGGLVSGFIGSGGAFILTPGMMGLGVPGAVAVASNMCHKFPKAMVGAIKRYRFGQVDVKLGMVIAATAGIGVQIGIRIQRFILEKWGQAGSDLYVSVSFVVVLVVVGSYILKDALHSSHSGKEDDESTPPLAQKLQAINLPPMMSFPKSGLRISLWFTLPVGIATGMLAATIAVGGFVGVPGLIYVIGVPGLIASGTELVTAFVMGLCGSVNWAMHGMIDIRLVFIILAGSLLGVQLGAIGTTYVKPIMIKYVMAAIMLIVAASRIVALPGYLSALGLIQMGPGILYLLKVVSFITMCAGLLVGAGMILGGMWRGQKRNRKEAALGSAA</sequence>
<feature type="transmembrane region" description="Helical" evidence="5">
    <location>
        <begin position="210"/>
        <end position="236"/>
    </location>
</feature>
<evidence type="ECO:0000256" key="2">
    <source>
        <dbReference type="ARBA" id="ARBA00022692"/>
    </source>
</evidence>
<gene>
    <name evidence="6" type="ORF">KM92DES2_11437</name>
</gene>
<comment type="similarity">
    <text evidence="5">Belongs to the 4-toluene sulfonate uptake permease (TSUP) (TC 2.A.102) family.</text>
</comment>
<evidence type="ECO:0000256" key="4">
    <source>
        <dbReference type="ARBA" id="ARBA00023136"/>
    </source>
</evidence>
<feature type="transmembrane region" description="Helical" evidence="5">
    <location>
        <begin position="279"/>
        <end position="300"/>
    </location>
</feature>
<keyword evidence="5" id="KW-1003">Cell membrane</keyword>
<keyword evidence="2 5" id="KW-0812">Transmembrane</keyword>
<dbReference type="Pfam" id="PF01925">
    <property type="entry name" value="TauE"/>
    <property type="match status" value="1"/>
</dbReference>
<dbReference type="PANTHER" id="PTHR43701:SF12">
    <property type="entry name" value="MEMBRANE TRANSPORTER PROTEIN YTNM-RELATED"/>
    <property type="match status" value="1"/>
</dbReference>
<dbReference type="EMBL" id="FLUP01000001">
    <property type="protein sequence ID" value="SBW01037.1"/>
    <property type="molecule type" value="Genomic_DNA"/>
</dbReference>
<keyword evidence="3 5" id="KW-1133">Transmembrane helix</keyword>
<dbReference type="PANTHER" id="PTHR43701">
    <property type="entry name" value="MEMBRANE TRANSPORTER PROTEIN MJ0441-RELATED"/>
    <property type="match status" value="1"/>
</dbReference>
<feature type="transmembrane region" description="Helical" evidence="5">
    <location>
        <begin position="120"/>
        <end position="138"/>
    </location>
</feature>
<name>A0A212JNP1_9BACT</name>
<protein>
    <recommendedName>
        <fullName evidence="5">Probable membrane transporter protein</fullName>
    </recommendedName>
</protein>
<organism evidence="6">
    <name type="scientific">uncultured Desulfovibrio sp</name>
    <dbReference type="NCBI Taxonomy" id="167968"/>
    <lineage>
        <taxon>Bacteria</taxon>
        <taxon>Pseudomonadati</taxon>
        <taxon>Thermodesulfobacteriota</taxon>
        <taxon>Desulfovibrionia</taxon>
        <taxon>Desulfovibrionales</taxon>
        <taxon>Desulfovibrionaceae</taxon>
        <taxon>Desulfovibrio</taxon>
        <taxon>environmental samples</taxon>
    </lineage>
</organism>
<accession>A0A212JNP1</accession>
<feature type="transmembrane region" description="Helical" evidence="5">
    <location>
        <begin position="12"/>
        <end position="36"/>
    </location>
</feature>
<evidence type="ECO:0000256" key="3">
    <source>
        <dbReference type="ARBA" id="ARBA00022989"/>
    </source>
</evidence>
<feature type="transmembrane region" description="Helical" evidence="5">
    <location>
        <begin position="42"/>
        <end position="64"/>
    </location>
</feature>
<evidence type="ECO:0000256" key="1">
    <source>
        <dbReference type="ARBA" id="ARBA00004141"/>
    </source>
</evidence>
<feature type="transmembrane region" description="Helical" evidence="5">
    <location>
        <begin position="312"/>
        <end position="336"/>
    </location>
</feature>
<dbReference type="GO" id="GO:0005886">
    <property type="term" value="C:plasma membrane"/>
    <property type="evidence" value="ECO:0007669"/>
    <property type="project" value="UniProtKB-SubCell"/>
</dbReference>
<proteinExistence type="inferred from homology"/>
<evidence type="ECO:0000256" key="5">
    <source>
        <dbReference type="RuleBase" id="RU363041"/>
    </source>
</evidence>
<feature type="transmembrane region" description="Helical" evidence="5">
    <location>
        <begin position="180"/>
        <end position="204"/>
    </location>
</feature>